<keyword evidence="5" id="KW-1185">Reference proteome</keyword>
<evidence type="ECO:0000259" key="3">
    <source>
        <dbReference type="PROSITE" id="PS51549"/>
    </source>
</evidence>
<dbReference type="InterPro" id="IPR052126">
    <property type="entry name" value="Spindle_Org/Thrombomodulin"/>
</dbReference>
<name>A0ABP1PR38_9HEXA</name>
<dbReference type="PROSITE" id="PS51549">
    <property type="entry name" value="DM13"/>
    <property type="match status" value="2"/>
</dbReference>
<evidence type="ECO:0000256" key="2">
    <source>
        <dbReference type="SAM" id="MobiDB-lite"/>
    </source>
</evidence>
<evidence type="ECO:0000313" key="5">
    <source>
        <dbReference type="Proteomes" id="UP001642540"/>
    </source>
</evidence>
<feature type="compositionally biased region" description="Basic and acidic residues" evidence="2">
    <location>
        <begin position="283"/>
        <end position="294"/>
    </location>
</feature>
<dbReference type="InterPro" id="IPR019545">
    <property type="entry name" value="DM13_domain"/>
</dbReference>
<comment type="caution">
    <text evidence="4">The sequence shown here is derived from an EMBL/GenBank/DDBJ whole genome shotgun (WGS) entry which is preliminary data.</text>
</comment>
<evidence type="ECO:0000313" key="4">
    <source>
        <dbReference type="EMBL" id="CAL8074165.1"/>
    </source>
</evidence>
<proteinExistence type="predicted"/>
<dbReference type="Pfam" id="PF10517">
    <property type="entry name" value="DM13"/>
    <property type="match status" value="2"/>
</dbReference>
<dbReference type="PANTHER" id="PTHR24036">
    <property type="entry name" value="SKELETOR-RELATED"/>
    <property type="match status" value="1"/>
</dbReference>
<dbReference type="EMBL" id="CAXLJM020000007">
    <property type="protein sequence ID" value="CAL8074165.1"/>
    <property type="molecule type" value="Genomic_DNA"/>
</dbReference>
<accession>A0ABP1PR38</accession>
<dbReference type="SMART" id="SM00686">
    <property type="entry name" value="DM13"/>
    <property type="match status" value="2"/>
</dbReference>
<feature type="compositionally biased region" description="Acidic residues" evidence="2">
    <location>
        <begin position="312"/>
        <end position="322"/>
    </location>
</feature>
<sequence>MDLGKLETWDNFNDVDSEMITMMSPNKLMIRKFEYNGDGPAAWFMVGKEEDEYNEEFADLDGVIIPDEDGSCDRLGRYDGEDVMLTLPKDMKFTDYDYFSVFCIRFSHNFGYIRLRKDVVFNTTLPADAAPAAGTEPKTIDECEQDPEPRGQNNVKLGGMESWGFNGVRSGVVSLMSPTKLKIRGFDYTGEGPAVWFMIGKEDDPYNEEFAELKGVIIPDENGSCDKLARYRNENIMLTTPPGINFTDYDYLAVYCTRFNHNFGFVELKRNVQFGQNELAEAANEKRPKPCRQDPDEEEEDEEKEEEKGEEEKEEEEEEEEDDNKKKRKKSFVASPRFAPIVASSTK</sequence>
<gene>
    <name evidence="4" type="ORF">ODALV1_LOCUS2815</name>
</gene>
<evidence type="ECO:0000256" key="1">
    <source>
        <dbReference type="ARBA" id="ARBA00022737"/>
    </source>
</evidence>
<protein>
    <recommendedName>
        <fullName evidence="3">DM13 domain-containing protein</fullName>
    </recommendedName>
</protein>
<dbReference type="Proteomes" id="UP001642540">
    <property type="component" value="Unassembled WGS sequence"/>
</dbReference>
<reference evidence="4 5" key="1">
    <citation type="submission" date="2024-08" db="EMBL/GenBank/DDBJ databases">
        <authorList>
            <person name="Cucini C."/>
            <person name="Frati F."/>
        </authorList>
    </citation>
    <scope>NUCLEOTIDE SEQUENCE [LARGE SCALE GENOMIC DNA]</scope>
</reference>
<feature type="compositionally biased region" description="Acidic residues" evidence="2">
    <location>
        <begin position="295"/>
        <end position="305"/>
    </location>
</feature>
<keyword evidence="1" id="KW-0677">Repeat</keyword>
<organism evidence="4 5">
    <name type="scientific">Orchesella dallaii</name>
    <dbReference type="NCBI Taxonomy" id="48710"/>
    <lineage>
        <taxon>Eukaryota</taxon>
        <taxon>Metazoa</taxon>
        <taxon>Ecdysozoa</taxon>
        <taxon>Arthropoda</taxon>
        <taxon>Hexapoda</taxon>
        <taxon>Collembola</taxon>
        <taxon>Entomobryomorpha</taxon>
        <taxon>Entomobryoidea</taxon>
        <taxon>Orchesellidae</taxon>
        <taxon>Orchesellinae</taxon>
        <taxon>Orchesella</taxon>
    </lineage>
</organism>
<feature type="domain" description="DM13" evidence="3">
    <location>
        <begin position="4"/>
        <end position="116"/>
    </location>
</feature>
<dbReference type="PANTHER" id="PTHR24036:SF5">
    <property type="entry name" value="THROMBOMODULIN"/>
    <property type="match status" value="1"/>
</dbReference>
<feature type="domain" description="DM13" evidence="3">
    <location>
        <begin position="158"/>
        <end position="269"/>
    </location>
</feature>
<feature type="region of interest" description="Disordered" evidence="2">
    <location>
        <begin position="280"/>
        <end position="331"/>
    </location>
</feature>